<evidence type="ECO:0000313" key="2">
    <source>
        <dbReference type="Proteomes" id="UP001280121"/>
    </source>
</evidence>
<protein>
    <submittedName>
        <fullName evidence="1">Uncharacterized protein</fullName>
    </submittedName>
</protein>
<dbReference type="InterPro" id="IPR011009">
    <property type="entry name" value="Kinase-like_dom_sf"/>
</dbReference>
<reference evidence="1" key="1">
    <citation type="journal article" date="2023" name="Plant J.">
        <title>Genome sequences and population genomics provide insights into the demographic history, inbreeding, and mutation load of two 'living fossil' tree species of Dipteronia.</title>
        <authorList>
            <person name="Feng Y."/>
            <person name="Comes H.P."/>
            <person name="Chen J."/>
            <person name="Zhu S."/>
            <person name="Lu R."/>
            <person name="Zhang X."/>
            <person name="Li P."/>
            <person name="Qiu J."/>
            <person name="Olsen K.M."/>
            <person name="Qiu Y."/>
        </authorList>
    </citation>
    <scope>NUCLEOTIDE SEQUENCE</scope>
    <source>
        <strain evidence="1">KIB01</strain>
    </source>
</reference>
<organism evidence="1 2">
    <name type="scientific">Dipteronia dyeriana</name>
    <dbReference type="NCBI Taxonomy" id="168575"/>
    <lineage>
        <taxon>Eukaryota</taxon>
        <taxon>Viridiplantae</taxon>
        <taxon>Streptophyta</taxon>
        <taxon>Embryophyta</taxon>
        <taxon>Tracheophyta</taxon>
        <taxon>Spermatophyta</taxon>
        <taxon>Magnoliopsida</taxon>
        <taxon>eudicotyledons</taxon>
        <taxon>Gunneridae</taxon>
        <taxon>Pentapetalae</taxon>
        <taxon>rosids</taxon>
        <taxon>malvids</taxon>
        <taxon>Sapindales</taxon>
        <taxon>Sapindaceae</taxon>
        <taxon>Hippocastanoideae</taxon>
        <taxon>Acereae</taxon>
        <taxon>Dipteronia</taxon>
    </lineage>
</organism>
<dbReference type="Proteomes" id="UP001280121">
    <property type="component" value="Unassembled WGS sequence"/>
</dbReference>
<dbReference type="EMBL" id="JANJYI010000004">
    <property type="protein sequence ID" value="KAK2654538.1"/>
    <property type="molecule type" value="Genomic_DNA"/>
</dbReference>
<dbReference type="SUPFAM" id="SSF56112">
    <property type="entry name" value="Protein kinase-like (PK-like)"/>
    <property type="match status" value="1"/>
</dbReference>
<name>A0AAE0CL46_9ROSI</name>
<dbReference type="Gene3D" id="1.10.510.10">
    <property type="entry name" value="Transferase(Phosphotransferase) domain 1"/>
    <property type="match status" value="1"/>
</dbReference>
<gene>
    <name evidence="1" type="ORF">Ddye_014394</name>
</gene>
<dbReference type="AlphaFoldDB" id="A0AAE0CL46"/>
<dbReference type="PANTHER" id="PTHR45631">
    <property type="entry name" value="OS07G0107800 PROTEIN-RELATED"/>
    <property type="match status" value="1"/>
</dbReference>
<dbReference type="PANTHER" id="PTHR45631:SF202">
    <property type="entry name" value="SENESCENCE-INDUCED RECEPTOR-LIKE SERINE_THREONINE-PROTEIN KINASE"/>
    <property type="match status" value="1"/>
</dbReference>
<sequence>MLGREASNSNRDNTRYYKSNKLTEKSDVYSFGVVLLQIITSKPAVEKFEARTHIIEWVSSMLAEGDIKNVVDPRIQGDFNMNSAWRAIEVAMACVS</sequence>
<proteinExistence type="predicted"/>
<evidence type="ECO:0000313" key="1">
    <source>
        <dbReference type="EMBL" id="KAK2654538.1"/>
    </source>
</evidence>
<comment type="caution">
    <text evidence="1">The sequence shown here is derived from an EMBL/GenBank/DDBJ whole genome shotgun (WGS) entry which is preliminary data.</text>
</comment>
<accession>A0AAE0CL46</accession>
<keyword evidence="2" id="KW-1185">Reference proteome</keyword>